<dbReference type="PROSITE" id="PS52016">
    <property type="entry name" value="TONB_DEPENDENT_REC_3"/>
    <property type="match status" value="1"/>
</dbReference>
<comment type="subcellular location">
    <subcellularLocation>
        <location evidence="1 14">Cell outer membrane</location>
        <topology evidence="1 14">Multi-pass membrane protein</topology>
    </subcellularLocation>
</comment>
<dbReference type="InterPro" id="IPR008969">
    <property type="entry name" value="CarboxyPept-like_regulatory"/>
</dbReference>
<evidence type="ECO:0000256" key="15">
    <source>
        <dbReference type="RuleBase" id="RU003357"/>
    </source>
</evidence>
<evidence type="ECO:0000313" key="20">
    <source>
        <dbReference type="Proteomes" id="UP000831390"/>
    </source>
</evidence>
<keyword evidence="9" id="KW-0406">Ion transport</keyword>
<evidence type="ECO:0000256" key="7">
    <source>
        <dbReference type="ARBA" id="ARBA00022729"/>
    </source>
</evidence>
<keyword evidence="13 14" id="KW-0998">Cell outer membrane</keyword>
<dbReference type="NCBIfam" id="TIGR01783">
    <property type="entry name" value="TonB-siderophor"/>
    <property type="match status" value="1"/>
</dbReference>
<evidence type="ECO:0000259" key="18">
    <source>
        <dbReference type="Pfam" id="PF07715"/>
    </source>
</evidence>
<accession>A0ABY4AYS6</accession>
<evidence type="ECO:0000313" key="19">
    <source>
        <dbReference type="EMBL" id="UOE32058.1"/>
    </source>
</evidence>
<dbReference type="CDD" id="cd01347">
    <property type="entry name" value="ligand_gated_channel"/>
    <property type="match status" value="1"/>
</dbReference>
<reference evidence="19 20" key="1">
    <citation type="submission" date="2022-03" db="EMBL/GenBank/DDBJ databases">
        <title>Hymenobactersp. isolated from the air.</title>
        <authorList>
            <person name="Won M."/>
            <person name="Kwon S.-W."/>
        </authorList>
    </citation>
    <scope>NUCLEOTIDE SEQUENCE [LARGE SCALE GENOMIC DNA]</scope>
    <source>
        <strain evidence="19 20">KACC 22596</strain>
    </source>
</reference>
<evidence type="ECO:0000256" key="8">
    <source>
        <dbReference type="ARBA" id="ARBA00023004"/>
    </source>
</evidence>
<dbReference type="PANTHER" id="PTHR32552:SF68">
    <property type="entry name" value="FERRICHROME OUTER MEMBRANE TRANSPORTER_PHAGE RECEPTOR"/>
    <property type="match status" value="1"/>
</dbReference>
<dbReference type="Gene3D" id="2.40.170.20">
    <property type="entry name" value="TonB-dependent receptor, beta-barrel domain"/>
    <property type="match status" value="1"/>
</dbReference>
<sequence length="829" mass="90166">MVSQAQTGAPHHPHEKRHSRMGEVTGRIELADGQAAEQVSVRVKGTDMGVNTAPDGSYRLQAPAGWQVLTISCLGCTPQEVTVEVKPGQSVAAQPVRLAAGEQQLREVTVTGAKSLNQRVVSASKMPIAPLDNPQSIVTIERAVLEQQQALRLSDVLANVSGVYVMGNTGGTQEEIGSRGFAYGSSNTFKNGVRFNNGIMPEVSSLERMEVLKGSAAILYGNVAAGGILNLVTKKPQFQRGGSVGLRVGSFGFVKPQFDVYGAVGQSQTVAFRLNGTYERGNSYRDGVSSNRVYVNPSLLFRLTPKTDLIIEGDYLRDRRTPDYGIGAVNYQIYDSRSRFLNTADARNATNQTSATATLTSRLSDAWQVRAVGSFQRYDNELLSAARPTANVIKPGRNYGNWQRSLQRTETAENYFLAQLDMTGTLRTGRVGHTLLVGADADQYNTNALSYLSQAYDSLNIIDPSRKLGAPKNAVSGYDALVYNTRTLGNTRRAGFYAQDLISLIDHVKVLAGVRWSYQETPSNVYNYRATVNGANNKPVLDAAGNPVLVTAVTENFRYDNAFSPRLGLVYQPLKTTSLFASYSNSFAPNSGFDEQGDALAPSLIDQYEVGIKNELFKGALSANATAYRIVNSNQAQSILPTDPRFATSRVSAPQELAGEVTSQGVEVDVQSRPVNGISLIAGYSYNTITYTKSNLYENGSRLRYAPAHTANASLFYSFANVFANSATLRGLNAGFTAYYVGDRLGGRNARLLDPATGRPWAAGTDAFQLIAVPNYFLFDASVNYTYDRFSLRFKMANLLNELSYNLHDDNSINPIAPRTFSATLGYKL</sequence>
<dbReference type="SUPFAM" id="SSF56935">
    <property type="entry name" value="Porins"/>
    <property type="match status" value="1"/>
</dbReference>
<dbReference type="InterPro" id="IPR037066">
    <property type="entry name" value="Plug_dom_sf"/>
</dbReference>
<dbReference type="SUPFAM" id="SSF49464">
    <property type="entry name" value="Carboxypeptidase regulatory domain-like"/>
    <property type="match status" value="1"/>
</dbReference>
<keyword evidence="12 19" id="KW-0675">Receptor</keyword>
<evidence type="ECO:0000256" key="16">
    <source>
        <dbReference type="SAM" id="MobiDB-lite"/>
    </source>
</evidence>
<keyword evidence="8" id="KW-0408">Iron</keyword>
<keyword evidence="7" id="KW-0732">Signal</keyword>
<evidence type="ECO:0000256" key="12">
    <source>
        <dbReference type="ARBA" id="ARBA00023170"/>
    </source>
</evidence>
<gene>
    <name evidence="19" type="ORF">MTP16_13035</name>
</gene>
<keyword evidence="10 15" id="KW-0798">TonB box</keyword>
<evidence type="ECO:0000256" key="5">
    <source>
        <dbReference type="ARBA" id="ARBA00022496"/>
    </source>
</evidence>
<proteinExistence type="inferred from homology"/>
<dbReference type="InterPro" id="IPR000531">
    <property type="entry name" value="Beta-barrel_TonB"/>
</dbReference>
<dbReference type="Proteomes" id="UP000831390">
    <property type="component" value="Chromosome"/>
</dbReference>
<dbReference type="InterPro" id="IPR039426">
    <property type="entry name" value="TonB-dep_rcpt-like"/>
</dbReference>
<dbReference type="Pfam" id="PF07715">
    <property type="entry name" value="Plug"/>
    <property type="match status" value="1"/>
</dbReference>
<dbReference type="InterPro" id="IPR036942">
    <property type="entry name" value="Beta-barrel_TonB_sf"/>
</dbReference>
<dbReference type="Pfam" id="PF13715">
    <property type="entry name" value="CarbopepD_reg_2"/>
    <property type="match status" value="1"/>
</dbReference>
<keyword evidence="3 14" id="KW-0813">Transport</keyword>
<evidence type="ECO:0000256" key="6">
    <source>
        <dbReference type="ARBA" id="ARBA00022692"/>
    </source>
</evidence>
<evidence type="ECO:0000256" key="4">
    <source>
        <dbReference type="ARBA" id="ARBA00022452"/>
    </source>
</evidence>
<feature type="region of interest" description="Disordered" evidence="16">
    <location>
        <begin position="1"/>
        <end position="21"/>
    </location>
</feature>
<dbReference type="PANTHER" id="PTHR32552">
    <property type="entry name" value="FERRICHROME IRON RECEPTOR-RELATED"/>
    <property type="match status" value="1"/>
</dbReference>
<evidence type="ECO:0000256" key="11">
    <source>
        <dbReference type="ARBA" id="ARBA00023136"/>
    </source>
</evidence>
<comment type="similarity">
    <text evidence="2 14 15">Belongs to the TonB-dependent receptor family.</text>
</comment>
<organism evidence="19 20">
    <name type="scientific">Hymenobacter monticola</name>
    <dbReference type="NCBI Taxonomy" id="1705399"/>
    <lineage>
        <taxon>Bacteria</taxon>
        <taxon>Pseudomonadati</taxon>
        <taxon>Bacteroidota</taxon>
        <taxon>Cytophagia</taxon>
        <taxon>Cytophagales</taxon>
        <taxon>Hymenobacteraceae</taxon>
        <taxon>Hymenobacter</taxon>
    </lineage>
</organism>
<evidence type="ECO:0000256" key="2">
    <source>
        <dbReference type="ARBA" id="ARBA00009810"/>
    </source>
</evidence>
<evidence type="ECO:0000259" key="17">
    <source>
        <dbReference type="Pfam" id="PF00593"/>
    </source>
</evidence>
<evidence type="ECO:0000256" key="1">
    <source>
        <dbReference type="ARBA" id="ARBA00004571"/>
    </source>
</evidence>
<name>A0ABY4AYS6_9BACT</name>
<evidence type="ECO:0000256" key="10">
    <source>
        <dbReference type="ARBA" id="ARBA00023077"/>
    </source>
</evidence>
<feature type="domain" description="TonB-dependent receptor-like beta-barrel" evidence="17">
    <location>
        <begin position="302"/>
        <end position="799"/>
    </location>
</feature>
<dbReference type="InterPro" id="IPR012910">
    <property type="entry name" value="Plug_dom"/>
</dbReference>
<keyword evidence="4 14" id="KW-1134">Transmembrane beta strand</keyword>
<dbReference type="Gene3D" id="2.170.130.10">
    <property type="entry name" value="TonB-dependent receptor, plug domain"/>
    <property type="match status" value="1"/>
</dbReference>
<evidence type="ECO:0000256" key="13">
    <source>
        <dbReference type="ARBA" id="ARBA00023237"/>
    </source>
</evidence>
<keyword evidence="6 14" id="KW-0812">Transmembrane</keyword>
<dbReference type="InterPro" id="IPR010105">
    <property type="entry name" value="TonB_sidphr_rcpt"/>
</dbReference>
<keyword evidence="11 14" id="KW-0472">Membrane</keyword>
<feature type="domain" description="TonB-dependent receptor plug" evidence="18">
    <location>
        <begin position="131"/>
        <end position="228"/>
    </location>
</feature>
<protein>
    <submittedName>
        <fullName evidence="19">TonB-dependent receptor</fullName>
    </submittedName>
</protein>
<dbReference type="Pfam" id="PF00593">
    <property type="entry name" value="TonB_dep_Rec_b-barrel"/>
    <property type="match status" value="1"/>
</dbReference>
<evidence type="ECO:0000256" key="3">
    <source>
        <dbReference type="ARBA" id="ARBA00022448"/>
    </source>
</evidence>
<dbReference type="EMBL" id="CP094534">
    <property type="protein sequence ID" value="UOE32058.1"/>
    <property type="molecule type" value="Genomic_DNA"/>
</dbReference>
<keyword evidence="5" id="KW-0410">Iron transport</keyword>
<dbReference type="RefSeq" id="WP_243509289.1">
    <property type="nucleotide sequence ID" value="NZ_CP094534.1"/>
</dbReference>
<evidence type="ECO:0000256" key="9">
    <source>
        <dbReference type="ARBA" id="ARBA00023065"/>
    </source>
</evidence>
<evidence type="ECO:0000256" key="14">
    <source>
        <dbReference type="PROSITE-ProRule" id="PRU01360"/>
    </source>
</evidence>
<dbReference type="Gene3D" id="2.60.40.1120">
    <property type="entry name" value="Carboxypeptidase-like, regulatory domain"/>
    <property type="match status" value="1"/>
</dbReference>
<keyword evidence="20" id="KW-1185">Reference proteome</keyword>